<feature type="region of interest" description="Disordered" evidence="1">
    <location>
        <begin position="1952"/>
        <end position="2057"/>
    </location>
</feature>
<dbReference type="Pfam" id="PF21722">
    <property type="entry name" value="Gly_rich_2"/>
    <property type="match status" value="1"/>
</dbReference>
<sequence>MSSSLVNLRLSTSSLVTFGSLVATTYDPQGNKYVTSTSAGSGTLTTSTPYVANALLYTTTATGNAINSTSGISVLSDGTVSSTAQRIVSGTIGTLYDFQGIKYVTSTGSGTISTSSNLVAGQWVVASAYNTVYSTTSLPLILSQVNSSGTIIQVVTSTTGGLTIGVSVNPTFTNLTATNVSTTNISASGYGLFPTLAFTSASGTNLTASGYLQSASGFITSVSSTDITVTGYGTFPTLNSTNAALTSVSSTNITASGYIHITGNNLFDAAGTKYQTSSVGALLIANNLSDVANVSSSLVNLRLSTSSLVTFGSLVATTYDPQGNKYVTSTSAGSGTVTTSTPIAANGLLYATTANGSPINSSATLQFTGAPAMLQLFGLASSTEVRTPSGTIATLFDSQGNKYSTSTGGGLTVQALPSSTAWVDTQILFGQLGGGATSSALFKFATSTGVLTVGSSSLTTVSSTNITASGYLQGANGYITSVSSTNITASGYLSVTSTSTLSGTVLIATTTAASQTALLTIATSSNIFTVLSSGNIGIGTSSPATLFSVATISNFFNITNTGRVGIGTSTPSSALHILPVASSTGTGTVTSTSVFGNTFVQGTSTTLFTSEINVGDLLWAGGQSRIVTAIANATSLVTDTAFSTELTNATSYRIQQPIFKLTDDLGTNPFMVHANGVVSADQVSFGAFSFPEDAGMVSWVDMSVSSTPSTVPIAYSAQLDGTPVLTVYGESDGTGGVRNTRIGIGTAFPYSLLSVVSSTPQSTTGTLAFFGDGAGGTIIGGNASGTVLGVNMSSTYKGDLMNLQINSSTKLFVTSSSLTIGTSTNFAGSLFNVVGTRNFFTVSNGGVASSTELRTPSGTIGTLFDNQGNKYSTSTGSSFSSGVDTQVLFGQVGGGATSSALFKFATSTGVLTVGSSSLTNVSSTNITLSGYLQSQDIYDQGGNKYVTSSGGTPGGSPGQIQYNESGVFAGSSTFAFVTSTQTLNFSGTVSSTNVTIASNLTLSGLPGSQCLRLTAGGVVTTSGSDCVSVAGTAAGGWSNATSAGKTGFVSLTTATDQVGIGATSTAAKLFVQTTSVGTTTVLIQGLAAQTADLFQVASSSGLINFQISNLGVVSSTEFRSVSGTIGTLFDGQGNKYVTSSVNNFAINTYVVSSTWNAPSGIKFAQVIVTGGGGGGGEAMGDSASEIGGGGGGAGGTTIEMLTAATLGSSKGVVIGSGGTGGTGDTGDDGDAGVNSSFGTTLVTANGGLGGAGQSGGTTFEANSGGAGGAATSTGDVGLAGGAGDNGIGGNGVAFGGNGGASYWGGGGRGANTTGADGNDGAVGNAGEAYGSGGGGSAVTDTASGPDGGAGAGGVVVVFSYTGPGADLAEWYETRGGVEPGDVVAINSDSLEYQSDAGGLEKTAVLEKAGPGSKAVGVVSTMPFQVMGGEILGSAREAKPIALAGRVPVKVSDENGKIKAGDRLTVSSAPGVAMRAAKAGLTLGSALEDSNCVAGIVCKVLVLVNTSYSNGIMLKEYLKNDGVDLDAISDGADIGRILLAQMIHEKQNFTSSSTVSEILTDRLAAGLEVVTPRVVTDELVVNTIAPVATSGISMALSPEGRFMIIGTIPSVVSSTASSTEGGSTFTEAGNASSATGTVISFDAFGNAFFAGEISAKKITADQIQGLEIIADKLSTLSSTVATLSAAEGEKHGFLNFVEGMVEKLTVGRTIVIRNENSSTSSPQGSTEGITLDANGDAIFGGSVSAKRIVADTIESPELSLLKGNISSSTEQIVSLEDRVRILEEMFNASSSSSSALSPVFTTLLAAENGLSVSGLTILNGGLAVDEIRSSGELISFMSDTFFFGKPYFNSDTGGFAVVRQGDTSVDVKFDKDYLDPPIVNASISMDDAALESAAVSSIFSNDVNYVVTKKNAHGFTIRLNKPAPTDIGFSWIALAVKNAKTFFSLQASTSSADVVVPPSSLPSPPAPPEVVTTTESSTLTISDSSSTASSTSSSTELGAESASFEEAMSSPPVSGEASSTMDGTGIIDETFGSGATLPATTTATTSEASPPDIPPPSE</sequence>
<evidence type="ECO:0000313" key="3">
    <source>
        <dbReference type="EMBL" id="OGZ52644.1"/>
    </source>
</evidence>
<dbReference type="Proteomes" id="UP000179106">
    <property type="component" value="Unassembled WGS sequence"/>
</dbReference>
<evidence type="ECO:0000259" key="2">
    <source>
        <dbReference type="Pfam" id="PF21722"/>
    </source>
</evidence>
<dbReference type="STRING" id="1802126.A3B25_00410"/>
<accession>A0A1G2GR63</accession>
<dbReference type="SUPFAM" id="SSF141086">
    <property type="entry name" value="Agglutinin HPA-like"/>
    <property type="match status" value="1"/>
</dbReference>
<gene>
    <name evidence="3" type="ORF">A3B25_00410</name>
</gene>
<feature type="compositionally biased region" description="Low complexity" evidence="1">
    <location>
        <begin position="1968"/>
        <end position="2009"/>
    </location>
</feature>
<feature type="compositionally biased region" description="Low complexity" evidence="1">
    <location>
        <begin position="2032"/>
        <end position="2049"/>
    </location>
</feature>
<comment type="caution">
    <text evidence="3">The sequence shown here is derived from an EMBL/GenBank/DDBJ whole genome shotgun (WGS) entry which is preliminary data.</text>
</comment>
<evidence type="ECO:0000256" key="1">
    <source>
        <dbReference type="SAM" id="MobiDB-lite"/>
    </source>
</evidence>
<reference evidence="3 4" key="1">
    <citation type="journal article" date="2016" name="Nat. Commun.">
        <title>Thousands of microbial genomes shed light on interconnected biogeochemical processes in an aquifer system.</title>
        <authorList>
            <person name="Anantharaman K."/>
            <person name="Brown C.T."/>
            <person name="Hug L.A."/>
            <person name="Sharon I."/>
            <person name="Castelle C.J."/>
            <person name="Probst A.J."/>
            <person name="Thomas B.C."/>
            <person name="Singh A."/>
            <person name="Wilkins M.J."/>
            <person name="Karaoz U."/>
            <person name="Brodie E.L."/>
            <person name="Williams K.H."/>
            <person name="Hubbard S.S."/>
            <person name="Banfield J.F."/>
        </authorList>
    </citation>
    <scope>NUCLEOTIDE SEQUENCE [LARGE SCALE GENOMIC DNA]</scope>
</reference>
<dbReference type="InterPro" id="IPR037221">
    <property type="entry name" value="H-type_lectin_dom_sf"/>
</dbReference>
<proteinExistence type="predicted"/>
<protein>
    <recommendedName>
        <fullName evidence="2">Glycine-rich domain-containing protein</fullName>
    </recommendedName>
</protein>
<evidence type="ECO:0000313" key="4">
    <source>
        <dbReference type="Proteomes" id="UP000179106"/>
    </source>
</evidence>
<feature type="domain" description="Glycine-rich" evidence="2">
    <location>
        <begin position="1152"/>
        <end position="1357"/>
    </location>
</feature>
<dbReference type="EMBL" id="MHNW01000042">
    <property type="protein sequence ID" value="OGZ52644.1"/>
    <property type="molecule type" value="Genomic_DNA"/>
</dbReference>
<name>A0A1G2GR63_9BACT</name>
<organism evidence="3 4">
    <name type="scientific">Candidatus Ryanbacteria bacterium RIFCSPLOWO2_01_FULL_48_26</name>
    <dbReference type="NCBI Taxonomy" id="1802126"/>
    <lineage>
        <taxon>Bacteria</taxon>
        <taxon>Candidatus Ryaniibacteriota</taxon>
    </lineage>
</organism>
<feature type="compositionally biased region" description="Pro residues" evidence="1">
    <location>
        <begin position="1958"/>
        <end position="1967"/>
    </location>
</feature>
<dbReference type="InterPro" id="IPR049304">
    <property type="entry name" value="Gly_rich_dom"/>
</dbReference>